<evidence type="ECO:0000256" key="1">
    <source>
        <dbReference type="SAM" id="SignalP"/>
    </source>
</evidence>
<accession>A0A1M6N1I8</accession>
<keyword evidence="3" id="KW-1185">Reference proteome</keyword>
<dbReference type="SUPFAM" id="SSF54001">
    <property type="entry name" value="Cysteine proteinases"/>
    <property type="match status" value="1"/>
</dbReference>
<name>A0A1M6N1I8_PARC5</name>
<proteinExistence type="predicted"/>
<feature type="signal peptide" evidence="1">
    <location>
        <begin position="1"/>
        <end position="23"/>
    </location>
</feature>
<dbReference type="InterPro" id="IPR038765">
    <property type="entry name" value="Papain-like_cys_pep_sf"/>
</dbReference>
<gene>
    <name evidence="2" type="ORF">SAMN02745912_01528</name>
</gene>
<sequence length="263" mass="30274">MKFKRFIALSMIFAMLFSVSSYAENAKDINQLRGKIEKKVRKEYEKDPEFQMEVRDLGEEVGEKMINQIIESRLKKALNSNVRGGNGSIFYVSVPLIKQNNYYYCGPANTLQAIYGLGKEDNVSGSSDSDKQYTLGANMGTKPGIGTYVYKVKNELNKYAEYDYIYEKGSNMTESEFRDNITYSLMYNYAPILHAKTEYLSYYNGYSTGHYITVNFINLDSQMVNLQDTNNKTEYYGSHEVPLSEAYNSISEPSNRYLIYLPY</sequence>
<dbReference type="RefSeq" id="WP_073148568.1">
    <property type="nucleotide sequence ID" value="NZ_FRAG01000014.1"/>
</dbReference>
<dbReference type="Proteomes" id="UP000184465">
    <property type="component" value="Unassembled WGS sequence"/>
</dbReference>
<evidence type="ECO:0000313" key="2">
    <source>
        <dbReference type="EMBL" id="SHJ89544.1"/>
    </source>
</evidence>
<evidence type="ECO:0000313" key="3">
    <source>
        <dbReference type="Proteomes" id="UP000184465"/>
    </source>
</evidence>
<feature type="chain" id="PRO_5013291350" description="Peptidase_C39 like family protein" evidence="1">
    <location>
        <begin position="24"/>
        <end position="263"/>
    </location>
</feature>
<evidence type="ECO:0008006" key="4">
    <source>
        <dbReference type="Google" id="ProtNLM"/>
    </source>
</evidence>
<dbReference type="OrthoDB" id="2966913at2"/>
<protein>
    <recommendedName>
        <fullName evidence="4">Peptidase_C39 like family protein</fullName>
    </recommendedName>
</protein>
<reference evidence="2 3" key="1">
    <citation type="submission" date="2016-11" db="EMBL/GenBank/DDBJ databases">
        <authorList>
            <person name="Jaros S."/>
            <person name="Januszkiewicz K."/>
            <person name="Wedrychowicz H."/>
        </authorList>
    </citation>
    <scope>NUCLEOTIDE SEQUENCE [LARGE SCALE GENOMIC DNA]</scope>
    <source>
        <strain evidence="2 3">DSM 15212</strain>
    </source>
</reference>
<dbReference type="AlphaFoldDB" id="A0A1M6N1I8"/>
<keyword evidence="1" id="KW-0732">Signal</keyword>
<dbReference type="EMBL" id="FRAG01000014">
    <property type="protein sequence ID" value="SHJ89544.1"/>
    <property type="molecule type" value="Genomic_DNA"/>
</dbReference>
<organism evidence="2 3">
    <name type="scientific">Paramaledivibacter caminithermalis (strain DSM 15212 / CIP 107654 / DViRD3)</name>
    <name type="common">Clostridium caminithermale</name>
    <dbReference type="NCBI Taxonomy" id="1121301"/>
    <lineage>
        <taxon>Bacteria</taxon>
        <taxon>Bacillati</taxon>
        <taxon>Bacillota</taxon>
        <taxon>Clostridia</taxon>
        <taxon>Peptostreptococcales</taxon>
        <taxon>Caminicellaceae</taxon>
        <taxon>Paramaledivibacter</taxon>
    </lineage>
</organism>